<protein>
    <submittedName>
        <fullName evidence="3">VCBS repeat-containing protein</fullName>
    </submittedName>
</protein>
<feature type="signal peptide" evidence="2">
    <location>
        <begin position="1"/>
        <end position="23"/>
    </location>
</feature>
<gene>
    <name evidence="3" type="ORF">IFJ97_05040</name>
</gene>
<dbReference type="AlphaFoldDB" id="A0A8J7CNH7"/>
<reference evidence="3 4" key="1">
    <citation type="submission" date="2020-08" db="EMBL/GenBank/DDBJ databases">
        <title>Acidobacteriota in marine sediments use diverse sulfur dissimilation pathways.</title>
        <authorList>
            <person name="Wasmund K."/>
        </authorList>
    </citation>
    <scope>NUCLEOTIDE SEQUENCE [LARGE SCALE GENOMIC DNA]</scope>
    <source>
        <strain evidence="3">MAG AM3-A</strain>
    </source>
</reference>
<evidence type="ECO:0000313" key="3">
    <source>
        <dbReference type="EMBL" id="MBD3870708.1"/>
    </source>
</evidence>
<keyword evidence="1 2" id="KW-0732">Signal</keyword>
<evidence type="ECO:0000256" key="1">
    <source>
        <dbReference type="ARBA" id="ARBA00022729"/>
    </source>
</evidence>
<dbReference type="PROSITE" id="PS51257">
    <property type="entry name" value="PROKAR_LIPOPROTEIN"/>
    <property type="match status" value="1"/>
</dbReference>
<dbReference type="InterPro" id="IPR013517">
    <property type="entry name" value="FG-GAP"/>
</dbReference>
<name>A0A8J7CNH7_9BACT</name>
<proteinExistence type="predicted"/>
<dbReference type="Pfam" id="PF13517">
    <property type="entry name" value="FG-GAP_3"/>
    <property type="match status" value="2"/>
</dbReference>
<organism evidence="3 4">
    <name type="scientific">Candidatus Sulfomarinibacter kjeldsenii</name>
    <dbReference type="NCBI Taxonomy" id="2885994"/>
    <lineage>
        <taxon>Bacteria</taxon>
        <taxon>Pseudomonadati</taxon>
        <taxon>Acidobacteriota</taxon>
        <taxon>Thermoanaerobaculia</taxon>
        <taxon>Thermoanaerobaculales</taxon>
        <taxon>Candidatus Sulfomarinibacteraceae</taxon>
        <taxon>Candidatus Sulfomarinibacter</taxon>
    </lineage>
</organism>
<evidence type="ECO:0000313" key="4">
    <source>
        <dbReference type="Proteomes" id="UP000598633"/>
    </source>
</evidence>
<feature type="chain" id="PRO_5035286149" evidence="2">
    <location>
        <begin position="24"/>
        <end position="403"/>
    </location>
</feature>
<dbReference type="PANTHER" id="PTHR46580">
    <property type="entry name" value="SENSOR KINASE-RELATED"/>
    <property type="match status" value="1"/>
</dbReference>
<sequence length="403" mass="42862">MRRLTALFLVLPLIAIFSSCAKAPTADPMTNGLLLSLAVLESGPSGPVPQPAQLGILTHDGNVWTYRFIEDEDSNVFHKAMVFAPTGGEATILSAGGTKAMIKLWNKDGSSSTLWEQDFGGKFSRMRDLEVGDVNGDGLADIVVATHDQGVVAVLYGDAAGGFAATELDAEPNTFVHEVELGDLNGDGVLEIYATPSLPNKLDGTPQPGFVTRYVPGADEGRVEVADLGDRHAKEILVDDVDGDGTDELYVSVEAVAGGRVEIMRFDADTGPAEGMLITSLGDTLTRFLTAGDVDGDGVKEMVAAANKSGLWLLRPGNDPRAEWSIESIDRNSGGFEHASILTDLDGDGVDELYVANDDDGEINRYVWVDGEPQRELLYTHPEGLSGFTWNIMPAPVALIPGS</sequence>
<comment type="caution">
    <text evidence="3">The sequence shown here is derived from an EMBL/GenBank/DDBJ whole genome shotgun (WGS) entry which is preliminary data.</text>
</comment>
<dbReference type="EMBL" id="JACXWA010000082">
    <property type="protein sequence ID" value="MBD3870708.1"/>
    <property type="molecule type" value="Genomic_DNA"/>
</dbReference>
<dbReference type="Proteomes" id="UP000598633">
    <property type="component" value="Unassembled WGS sequence"/>
</dbReference>
<dbReference type="SUPFAM" id="SSF69318">
    <property type="entry name" value="Integrin alpha N-terminal domain"/>
    <property type="match status" value="1"/>
</dbReference>
<evidence type="ECO:0000256" key="2">
    <source>
        <dbReference type="SAM" id="SignalP"/>
    </source>
</evidence>
<accession>A0A8J7CNH7</accession>
<dbReference type="InterPro" id="IPR028994">
    <property type="entry name" value="Integrin_alpha_N"/>
</dbReference>
<dbReference type="Gene3D" id="2.130.10.130">
    <property type="entry name" value="Integrin alpha, N-terminal"/>
    <property type="match status" value="2"/>
</dbReference>